<dbReference type="RefSeq" id="WP_284301434.1">
    <property type="nucleotide sequence ID" value="NZ_BSVA01000001.1"/>
</dbReference>
<dbReference type="NCBIfam" id="TIGR01256">
    <property type="entry name" value="modA"/>
    <property type="match status" value="1"/>
</dbReference>
<evidence type="ECO:0000313" key="6">
    <source>
        <dbReference type="Proteomes" id="UP001157069"/>
    </source>
</evidence>
<keyword evidence="2" id="KW-0479">Metal-binding</keyword>
<evidence type="ECO:0000256" key="4">
    <source>
        <dbReference type="SAM" id="SignalP"/>
    </source>
</evidence>
<evidence type="ECO:0000256" key="1">
    <source>
        <dbReference type="ARBA" id="ARBA00009175"/>
    </source>
</evidence>
<organism evidence="5 6">
    <name type="scientific">Homoserinibacter gongjuensis</name>
    <dbReference type="NCBI Taxonomy" id="1162968"/>
    <lineage>
        <taxon>Bacteria</taxon>
        <taxon>Bacillati</taxon>
        <taxon>Actinomycetota</taxon>
        <taxon>Actinomycetes</taxon>
        <taxon>Micrococcales</taxon>
        <taxon>Microbacteriaceae</taxon>
        <taxon>Homoserinibacter</taxon>
    </lineage>
</organism>
<feature type="signal peptide" evidence="4">
    <location>
        <begin position="1"/>
        <end position="32"/>
    </location>
</feature>
<comment type="similarity">
    <text evidence="1">Belongs to the bacterial solute-binding protein ModA family.</text>
</comment>
<dbReference type="PIRSF" id="PIRSF004846">
    <property type="entry name" value="ModA"/>
    <property type="match status" value="1"/>
</dbReference>
<dbReference type="Gene3D" id="3.40.190.10">
    <property type="entry name" value="Periplasmic binding protein-like II"/>
    <property type="match status" value="2"/>
</dbReference>
<comment type="caution">
    <text evidence="5">The sequence shown here is derived from an EMBL/GenBank/DDBJ whole genome shotgun (WGS) entry which is preliminary data.</text>
</comment>
<keyword evidence="6" id="KW-1185">Reference proteome</keyword>
<dbReference type="PROSITE" id="PS51257">
    <property type="entry name" value="PROKAR_LIPOPROTEIN"/>
    <property type="match status" value="1"/>
</dbReference>
<dbReference type="InterPro" id="IPR050682">
    <property type="entry name" value="ModA/WtpA"/>
</dbReference>
<proteinExistence type="inferred from homology"/>
<dbReference type="Proteomes" id="UP001157069">
    <property type="component" value="Unassembled WGS sequence"/>
</dbReference>
<dbReference type="SUPFAM" id="SSF53850">
    <property type="entry name" value="Periplasmic binding protein-like II"/>
    <property type="match status" value="1"/>
</dbReference>
<gene>
    <name evidence="5" type="ORF">GCM10025869_31840</name>
</gene>
<dbReference type="PANTHER" id="PTHR30632:SF0">
    <property type="entry name" value="SULFATE-BINDING PROTEIN"/>
    <property type="match status" value="1"/>
</dbReference>
<evidence type="ECO:0000313" key="5">
    <source>
        <dbReference type="EMBL" id="GMA92655.1"/>
    </source>
</evidence>
<reference evidence="6" key="1">
    <citation type="journal article" date="2019" name="Int. J. Syst. Evol. Microbiol.">
        <title>The Global Catalogue of Microorganisms (GCM) 10K type strain sequencing project: providing services to taxonomists for standard genome sequencing and annotation.</title>
        <authorList>
            <consortium name="The Broad Institute Genomics Platform"/>
            <consortium name="The Broad Institute Genome Sequencing Center for Infectious Disease"/>
            <person name="Wu L."/>
            <person name="Ma J."/>
        </authorList>
    </citation>
    <scope>NUCLEOTIDE SEQUENCE [LARGE SCALE GENOMIC DNA]</scope>
    <source>
        <strain evidence="6">NBRC 108755</strain>
    </source>
</reference>
<protein>
    <submittedName>
        <fullName evidence="5">Molybdate-binding protein</fullName>
    </submittedName>
</protein>
<evidence type="ECO:0000256" key="2">
    <source>
        <dbReference type="ARBA" id="ARBA00022723"/>
    </source>
</evidence>
<accession>A0ABQ6JWG6</accession>
<keyword evidence="3 4" id="KW-0732">Signal</keyword>
<evidence type="ECO:0000256" key="3">
    <source>
        <dbReference type="ARBA" id="ARBA00022729"/>
    </source>
</evidence>
<name>A0ABQ6JWG6_9MICO</name>
<dbReference type="EMBL" id="BSVA01000001">
    <property type="protein sequence ID" value="GMA92655.1"/>
    <property type="molecule type" value="Genomic_DNA"/>
</dbReference>
<dbReference type="Pfam" id="PF13531">
    <property type="entry name" value="SBP_bac_11"/>
    <property type="match status" value="1"/>
</dbReference>
<sequence length="276" mass="27907">MAVAPRPRVVPARTARALVAIVATALVLVACAVAPDANPRDAPAAGDEHGLSGELTIYAAASLASSFGELATSFEAENPGVTIRPIVFDGSSTLVTQLAEGAPADVFAAADETSMARAVDAGLVSADDPVLFARNTLVIAVPAGNPAGVRSLADLTRSDLTLVLCAVEVPCGAASQKLLARHGVETAPASFEQNVTAVLTKVAAGEADAGLVYVTDVRGRDDVEGIVPDGAQNVANRYPITALRASSNPDAAAAFVAFVTGERGRAILTEHGFGSP</sequence>
<feature type="chain" id="PRO_5045480347" evidence="4">
    <location>
        <begin position="33"/>
        <end position="276"/>
    </location>
</feature>
<dbReference type="InterPro" id="IPR005950">
    <property type="entry name" value="ModA"/>
</dbReference>
<dbReference type="PANTHER" id="PTHR30632">
    <property type="entry name" value="MOLYBDATE-BINDING PERIPLASMIC PROTEIN"/>
    <property type="match status" value="1"/>
</dbReference>